<evidence type="ECO:0000313" key="1">
    <source>
        <dbReference type="EMBL" id="MBB6105194.1"/>
    </source>
</evidence>
<dbReference type="EMBL" id="JACHBW010000016">
    <property type="protein sequence ID" value="MBB6105194.1"/>
    <property type="molecule type" value="Genomic_DNA"/>
</dbReference>
<accession>A0A7W9WV07</accession>
<name>A0A7W9WV07_9BURK</name>
<dbReference type="Proteomes" id="UP000571554">
    <property type="component" value="Unassembled WGS sequence"/>
</dbReference>
<comment type="caution">
    <text evidence="1">The sequence shown here is derived from an EMBL/GenBank/DDBJ whole genome shotgun (WGS) entry which is preliminary data.</text>
</comment>
<sequence length="137" mass="15875">MKLEDRLINWARCQRVSPSDAGGMGLTANIYFRDTSVPGRTIDASLDVEDAHRIEVAMRRIMPMDRQLLQMHFVWRKPPFVICRRLGLRVRPMTVFDLALAHAVRAIENQLTTPKREFVSMQAIIDRIEKKELAETK</sequence>
<proteinExistence type="predicted"/>
<gene>
    <name evidence="1" type="ORF">F4827_005060</name>
</gene>
<dbReference type="RefSeq" id="WP_183727749.1">
    <property type="nucleotide sequence ID" value="NZ_JACHBW010000016.1"/>
</dbReference>
<keyword evidence="2" id="KW-1185">Reference proteome</keyword>
<dbReference type="AlphaFoldDB" id="A0A7W9WV07"/>
<evidence type="ECO:0000313" key="2">
    <source>
        <dbReference type="Proteomes" id="UP000571554"/>
    </source>
</evidence>
<organism evidence="1 2">
    <name type="scientific">Paraburkholderia bannensis</name>
    <dbReference type="NCBI Taxonomy" id="765414"/>
    <lineage>
        <taxon>Bacteria</taxon>
        <taxon>Pseudomonadati</taxon>
        <taxon>Pseudomonadota</taxon>
        <taxon>Betaproteobacteria</taxon>
        <taxon>Burkholderiales</taxon>
        <taxon>Burkholderiaceae</taxon>
        <taxon>Paraburkholderia</taxon>
    </lineage>
</organism>
<reference evidence="1 2" key="1">
    <citation type="submission" date="2020-08" db="EMBL/GenBank/DDBJ databases">
        <title>Above-ground endophytic microbial communities from plants in different locations in the United States.</title>
        <authorList>
            <person name="Frank C."/>
        </authorList>
    </citation>
    <scope>NUCLEOTIDE SEQUENCE [LARGE SCALE GENOMIC DNA]</scope>
    <source>
        <strain evidence="1 2">WP4_2_2</strain>
    </source>
</reference>
<protein>
    <submittedName>
        <fullName evidence="1">Uncharacterized protein</fullName>
    </submittedName>
</protein>